<dbReference type="Gene3D" id="3.40.630.30">
    <property type="match status" value="1"/>
</dbReference>
<dbReference type="STRING" id="937777.Deipe_2740"/>
<dbReference type="KEGG" id="dpd:Deipe_2740"/>
<keyword evidence="3" id="KW-1185">Reference proteome</keyword>
<dbReference type="PATRIC" id="fig|937777.3.peg.2753"/>
<proteinExistence type="predicted"/>
<dbReference type="SUPFAM" id="SSF55729">
    <property type="entry name" value="Acyl-CoA N-acyltransferases (Nat)"/>
    <property type="match status" value="1"/>
</dbReference>
<dbReference type="GO" id="GO:0016747">
    <property type="term" value="F:acyltransferase activity, transferring groups other than amino-acyl groups"/>
    <property type="evidence" value="ECO:0007669"/>
    <property type="project" value="InterPro"/>
</dbReference>
<gene>
    <name evidence="2" type="ordered locus">Deipe_2740</name>
</gene>
<keyword evidence="2" id="KW-0808">Transferase</keyword>
<name>L0A449_DEIPD</name>
<dbReference type="Pfam" id="PF13302">
    <property type="entry name" value="Acetyltransf_3"/>
    <property type="match status" value="1"/>
</dbReference>
<accession>L0A449</accession>
<organism evidence="2 3">
    <name type="scientific">Deinococcus peraridilitoris (strain DSM 19664 / LMG 22246 / CIP 109416 / KR-200)</name>
    <dbReference type="NCBI Taxonomy" id="937777"/>
    <lineage>
        <taxon>Bacteria</taxon>
        <taxon>Thermotogati</taxon>
        <taxon>Deinococcota</taxon>
        <taxon>Deinococci</taxon>
        <taxon>Deinococcales</taxon>
        <taxon>Deinococcaceae</taxon>
        <taxon>Deinococcus</taxon>
    </lineage>
</organism>
<evidence type="ECO:0000313" key="3">
    <source>
        <dbReference type="Proteomes" id="UP000010467"/>
    </source>
</evidence>
<feature type="domain" description="N-acetyltransferase" evidence="1">
    <location>
        <begin position="12"/>
        <end position="177"/>
    </location>
</feature>
<evidence type="ECO:0000259" key="1">
    <source>
        <dbReference type="PROSITE" id="PS51186"/>
    </source>
</evidence>
<dbReference type="Proteomes" id="UP000010467">
    <property type="component" value="Chromosome"/>
</dbReference>
<reference evidence="3" key="1">
    <citation type="submission" date="2012-03" db="EMBL/GenBank/DDBJ databases">
        <title>Complete sequence of chromosome of Deinococcus peraridilitoris DSM 19664.</title>
        <authorList>
            <person name="Lucas S."/>
            <person name="Copeland A."/>
            <person name="Lapidus A."/>
            <person name="Glavina del Rio T."/>
            <person name="Dalin E."/>
            <person name="Tice H."/>
            <person name="Bruce D."/>
            <person name="Goodwin L."/>
            <person name="Pitluck S."/>
            <person name="Peters L."/>
            <person name="Mikhailova N."/>
            <person name="Lu M."/>
            <person name="Kyrpides N."/>
            <person name="Mavromatis K."/>
            <person name="Ivanova N."/>
            <person name="Brettin T."/>
            <person name="Detter J.C."/>
            <person name="Han C."/>
            <person name="Larimer F."/>
            <person name="Land M."/>
            <person name="Hauser L."/>
            <person name="Markowitz V."/>
            <person name="Cheng J.-F."/>
            <person name="Hugenholtz P."/>
            <person name="Woyke T."/>
            <person name="Wu D."/>
            <person name="Pukall R."/>
            <person name="Steenblock K."/>
            <person name="Brambilla E."/>
            <person name="Klenk H.-P."/>
            <person name="Eisen J.A."/>
        </authorList>
    </citation>
    <scope>NUCLEOTIDE SEQUENCE [LARGE SCALE GENOMIC DNA]</scope>
    <source>
        <strain evidence="3">DSM 19664 / LMG 22246 / CIP 109416 / KR-200</strain>
    </source>
</reference>
<dbReference type="EMBL" id="CP003382">
    <property type="protein sequence ID" value="AFZ68204.1"/>
    <property type="molecule type" value="Genomic_DNA"/>
</dbReference>
<sequence length="196" mass="22308">MDPIPALSGETIFLARIRREDLPEITRHFSNLELTTYLGSWGRAYSLEDEQAWYDSISRVRADEVNFGIYERSSGRIVGSTGLREIDHRHGAATFGIAIFNPQDWGAGFGSQATRLMAAYGMYHLNLWNIELRVFAFNERAIQAYKKVGFREIGRRTGRIVLGGERFDDVYMEITRDEVDTGALRAQLRQLPVGTK</sequence>
<dbReference type="HOGENOM" id="CLU_013985_3_2_0"/>
<dbReference type="PROSITE" id="PS51186">
    <property type="entry name" value="GNAT"/>
    <property type="match status" value="1"/>
</dbReference>
<protein>
    <submittedName>
        <fullName evidence="2">Acetyltransferase, ribosomal protein N-acetylase</fullName>
    </submittedName>
</protein>
<dbReference type="InterPro" id="IPR000182">
    <property type="entry name" value="GNAT_dom"/>
</dbReference>
<dbReference type="OrthoDB" id="9795206at2"/>
<evidence type="ECO:0000313" key="2">
    <source>
        <dbReference type="EMBL" id="AFZ68204.1"/>
    </source>
</evidence>
<dbReference type="PANTHER" id="PTHR43415:SF3">
    <property type="entry name" value="GNAT-FAMILY ACETYLTRANSFERASE"/>
    <property type="match status" value="1"/>
</dbReference>
<keyword evidence="2" id="KW-0689">Ribosomal protein</keyword>
<dbReference type="AlphaFoldDB" id="L0A449"/>
<dbReference type="eggNOG" id="COG1670">
    <property type="taxonomic scope" value="Bacteria"/>
</dbReference>
<dbReference type="PANTHER" id="PTHR43415">
    <property type="entry name" value="SPERMIDINE N(1)-ACETYLTRANSFERASE"/>
    <property type="match status" value="1"/>
</dbReference>
<dbReference type="InterPro" id="IPR016181">
    <property type="entry name" value="Acyl_CoA_acyltransferase"/>
</dbReference>
<dbReference type="GO" id="GO:0005840">
    <property type="term" value="C:ribosome"/>
    <property type="evidence" value="ECO:0007669"/>
    <property type="project" value="UniProtKB-KW"/>
</dbReference>
<dbReference type="RefSeq" id="WP_015236506.1">
    <property type="nucleotide sequence ID" value="NC_019793.1"/>
</dbReference>
<keyword evidence="2" id="KW-0687">Ribonucleoprotein</keyword>